<evidence type="ECO:0000256" key="5">
    <source>
        <dbReference type="ARBA" id="ARBA00022723"/>
    </source>
</evidence>
<comment type="cofactor">
    <cofactor evidence="17">
        <name>heme b</name>
        <dbReference type="ChEBI" id="CHEBI:60344"/>
    </cofactor>
    <text evidence="17">Binds 1 heme b (iron(II)-protoporphyrin IX) group per subunit.</text>
</comment>
<evidence type="ECO:0000256" key="6">
    <source>
        <dbReference type="ARBA" id="ARBA00022837"/>
    </source>
</evidence>
<dbReference type="GO" id="GO:0020037">
    <property type="term" value="F:heme binding"/>
    <property type="evidence" value="ECO:0007669"/>
    <property type="project" value="UniProtKB-UniRule"/>
</dbReference>
<evidence type="ECO:0000256" key="11">
    <source>
        <dbReference type="ARBA" id="ARBA00023324"/>
    </source>
</evidence>
<feature type="chain" id="PRO_5033107869" description="Peroxidase" evidence="17">
    <location>
        <begin position="17"/>
        <end position="344"/>
    </location>
</feature>
<keyword evidence="6 14" id="KW-0106">Calcium</keyword>
<comment type="similarity">
    <text evidence="17">Belongs to the peroxidase family. Classical plant (class III) peroxidase subfamily.</text>
</comment>
<feature type="compositionally biased region" description="Basic and acidic residues" evidence="18">
    <location>
        <begin position="306"/>
        <end position="319"/>
    </location>
</feature>
<feature type="domain" description="Plant heme peroxidase family profile" evidence="19">
    <location>
        <begin position="28"/>
        <end position="208"/>
    </location>
</feature>
<keyword evidence="11 17" id="KW-0376">Hydrogen peroxide</keyword>
<dbReference type="Gene3D" id="1.10.520.10">
    <property type="match status" value="1"/>
</dbReference>
<dbReference type="EnsemblPlants" id="Zm00001eb399250_T001">
    <property type="protein sequence ID" value="Zm00001eb399250_P001"/>
    <property type="gene ID" value="Zm00001eb399250"/>
</dbReference>
<proteinExistence type="inferred from homology"/>
<dbReference type="GO" id="GO:0046872">
    <property type="term" value="F:metal ion binding"/>
    <property type="evidence" value="ECO:0007669"/>
    <property type="project" value="UniProtKB-UniRule"/>
</dbReference>
<evidence type="ECO:0000256" key="9">
    <source>
        <dbReference type="ARBA" id="ARBA00023157"/>
    </source>
</evidence>
<keyword evidence="9 16" id="KW-1015">Disulfide bond</keyword>
<dbReference type="InParanoid" id="A0A804R938"/>
<feature type="region of interest" description="Disordered" evidence="18">
    <location>
        <begin position="240"/>
        <end position="275"/>
    </location>
</feature>
<feature type="binding site" evidence="14">
    <location>
        <position position="79"/>
    </location>
    <ligand>
        <name>Ca(2+)</name>
        <dbReference type="ChEBI" id="CHEBI:29108"/>
        <label>1</label>
    </ligand>
</feature>
<feature type="binding site" evidence="14">
    <location>
        <position position="77"/>
    </location>
    <ligand>
        <name>Ca(2+)</name>
        <dbReference type="ChEBI" id="CHEBI:29108"/>
        <label>1</label>
    </ligand>
</feature>
<evidence type="ECO:0000256" key="15">
    <source>
        <dbReference type="PIRSR" id="PIRSR600823-4"/>
    </source>
</evidence>
<feature type="compositionally biased region" description="Basic and acidic residues" evidence="18">
    <location>
        <begin position="327"/>
        <end position="344"/>
    </location>
</feature>
<evidence type="ECO:0000256" key="10">
    <source>
        <dbReference type="ARBA" id="ARBA00023180"/>
    </source>
</evidence>
<comment type="subcellular location">
    <subcellularLocation>
        <location evidence="2 17">Secreted</location>
    </subcellularLocation>
</comment>
<feature type="binding site" evidence="14">
    <location>
        <position position="75"/>
    </location>
    <ligand>
        <name>Ca(2+)</name>
        <dbReference type="ChEBI" id="CHEBI:29108"/>
        <label>1</label>
    </ligand>
</feature>
<feature type="region of interest" description="Disordered" evidence="18">
    <location>
        <begin position="306"/>
        <end position="344"/>
    </location>
</feature>
<dbReference type="Pfam" id="PF00141">
    <property type="entry name" value="peroxidase"/>
    <property type="match status" value="1"/>
</dbReference>
<feature type="disulfide bond" evidence="16">
    <location>
        <begin position="71"/>
        <end position="76"/>
    </location>
</feature>
<keyword evidence="17" id="KW-0964">Secreted</keyword>
<dbReference type="GO" id="GO:0006979">
    <property type="term" value="P:response to oxidative stress"/>
    <property type="evidence" value="ECO:0007669"/>
    <property type="project" value="UniProtKB-UniRule"/>
</dbReference>
<dbReference type="GO" id="GO:0004601">
    <property type="term" value="F:peroxidase activity"/>
    <property type="evidence" value="ECO:0000318"/>
    <property type="project" value="GO_Central"/>
</dbReference>
<dbReference type="PRINTS" id="PR00461">
    <property type="entry name" value="PLPEROXIDASE"/>
</dbReference>
<dbReference type="Proteomes" id="UP000007305">
    <property type="component" value="Chromosome 9"/>
</dbReference>
<evidence type="ECO:0000256" key="8">
    <source>
        <dbReference type="ARBA" id="ARBA00023004"/>
    </source>
</evidence>
<keyword evidence="7 17" id="KW-0560">Oxidoreductase</keyword>
<keyword evidence="17" id="KW-0732">Signal</keyword>
<evidence type="ECO:0000256" key="16">
    <source>
        <dbReference type="PIRSR" id="PIRSR600823-5"/>
    </source>
</evidence>
<dbReference type="FunFam" id="1.10.520.10:FF:000009">
    <property type="entry name" value="Peroxidase"/>
    <property type="match status" value="1"/>
</dbReference>
<dbReference type="InterPro" id="IPR002016">
    <property type="entry name" value="Haem_peroxidase"/>
</dbReference>
<reference evidence="20" key="2">
    <citation type="submission" date="2019-07" db="EMBL/GenBank/DDBJ databases">
        <authorList>
            <person name="Seetharam A."/>
            <person name="Woodhouse M."/>
            <person name="Cannon E."/>
        </authorList>
    </citation>
    <scope>NUCLEOTIDE SEQUENCE [LARGE SCALE GENOMIC DNA]</scope>
    <source>
        <strain evidence="20">cv. B73</strain>
    </source>
</reference>
<dbReference type="AlphaFoldDB" id="A0A804R938"/>
<dbReference type="PRINTS" id="PR00458">
    <property type="entry name" value="PEROXIDASE"/>
</dbReference>
<evidence type="ECO:0000256" key="7">
    <source>
        <dbReference type="ARBA" id="ARBA00023002"/>
    </source>
</evidence>
<keyword evidence="5 14" id="KW-0479">Metal-binding</keyword>
<keyword evidence="10" id="KW-0325">Glycoprotein</keyword>
<comment type="function">
    <text evidence="17">Removal of H(2)O(2), oxidation of toxic reductants, biosynthesis and degradation of lignin, suberization, auxin catabolism, response to environmental stresses such as wounding, pathogen attack and oxidative stress.</text>
</comment>
<comment type="cofactor">
    <cofactor evidence="14 17">
        <name>Ca(2+)</name>
        <dbReference type="ChEBI" id="CHEBI:29108"/>
    </cofactor>
    <text evidence="14 17">Binds 2 calcium ions per subunit.</text>
</comment>
<evidence type="ECO:0000256" key="4">
    <source>
        <dbReference type="ARBA" id="ARBA00022617"/>
    </source>
</evidence>
<reference evidence="20" key="3">
    <citation type="submission" date="2021-05" db="UniProtKB">
        <authorList>
            <consortium name="EnsemblPlants"/>
        </authorList>
    </citation>
    <scope>IDENTIFICATION</scope>
    <source>
        <strain evidence="20">cv. B73</strain>
    </source>
</reference>
<evidence type="ECO:0000313" key="20">
    <source>
        <dbReference type="EnsemblPlants" id="Zm00001eb399250_P001"/>
    </source>
</evidence>
<evidence type="ECO:0000256" key="1">
    <source>
        <dbReference type="ARBA" id="ARBA00000189"/>
    </source>
</evidence>
<protein>
    <recommendedName>
        <fullName evidence="17">Peroxidase</fullName>
        <ecNumber evidence="17">1.11.1.7</ecNumber>
    </recommendedName>
</protein>
<dbReference type="InterPro" id="IPR010255">
    <property type="entry name" value="Haem_peroxidase_sf"/>
</dbReference>
<accession>A0A804R938</accession>
<dbReference type="GO" id="GO:0005576">
    <property type="term" value="C:extracellular region"/>
    <property type="evidence" value="ECO:0007669"/>
    <property type="project" value="UniProtKB-SubCell"/>
</dbReference>
<dbReference type="EC" id="1.11.1.7" evidence="17"/>
<evidence type="ECO:0000259" key="19">
    <source>
        <dbReference type="PROSITE" id="PS50873"/>
    </source>
</evidence>
<name>A0A804R938_MAIZE</name>
<dbReference type="PROSITE" id="PS50873">
    <property type="entry name" value="PEROXIDASE_4"/>
    <property type="match status" value="1"/>
</dbReference>
<keyword evidence="3 17" id="KW-0575">Peroxidase</keyword>
<keyword evidence="8 17" id="KW-0408">Iron</keyword>
<evidence type="ECO:0000256" key="2">
    <source>
        <dbReference type="ARBA" id="ARBA00004613"/>
    </source>
</evidence>
<feature type="binding site" evidence="14">
    <location>
        <position position="70"/>
    </location>
    <ligand>
        <name>Ca(2+)</name>
        <dbReference type="ChEBI" id="CHEBI:29108"/>
        <label>1</label>
    </ligand>
</feature>
<feature type="active site" description="Proton acceptor" evidence="12">
    <location>
        <position position="69"/>
    </location>
</feature>
<dbReference type="GO" id="GO:0042744">
    <property type="term" value="P:hydrogen peroxide catabolic process"/>
    <property type="evidence" value="ECO:0007669"/>
    <property type="project" value="UniProtKB-KW"/>
</dbReference>
<evidence type="ECO:0000256" key="3">
    <source>
        <dbReference type="ARBA" id="ARBA00022559"/>
    </source>
</evidence>
<dbReference type="Gramene" id="Zm00001eb399250_T001">
    <property type="protein sequence ID" value="Zm00001eb399250_P001"/>
    <property type="gene ID" value="Zm00001eb399250"/>
</dbReference>
<feature type="signal peptide" evidence="17">
    <location>
        <begin position="1"/>
        <end position="16"/>
    </location>
</feature>
<evidence type="ECO:0000256" key="17">
    <source>
        <dbReference type="RuleBase" id="RU362060"/>
    </source>
</evidence>
<feature type="disulfide bond" evidence="16">
    <location>
        <begin position="38"/>
        <end position="118"/>
    </location>
</feature>
<dbReference type="SUPFAM" id="SSF48113">
    <property type="entry name" value="Heme-dependent peroxidases"/>
    <property type="match status" value="1"/>
</dbReference>
<evidence type="ECO:0000313" key="21">
    <source>
        <dbReference type="Proteomes" id="UP000007305"/>
    </source>
</evidence>
<evidence type="ECO:0000256" key="14">
    <source>
        <dbReference type="PIRSR" id="PIRSR600823-3"/>
    </source>
</evidence>
<reference evidence="21" key="1">
    <citation type="journal article" date="2009" name="Science">
        <title>The B73 maize genome: complexity, diversity, and dynamics.</title>
        <authorList>
            <person name="Schnable P.S."/>
            <person name="Ware D."/>
            <person name="Fulton R.S."/>
            <person name="Stein J.C."/>
            <person name="Wei F."/>
            <person name="Pasternak S."/>
            <person name="Liang C."/>
            <person name="Zhang J."/>
            <person name="Fulton L."/>
            <person name="Graves T.A."/>
            <person name="Minx P."/>
            <person name="Reily A.D."/>
            <person name="Courtney L."/>
            <person name="Kruchowski S.S."/>
            <person name="Tomlinson C."/>
            <person name="Strong C."/>
            <person name="Delehaunty K."/>
            <person name="Fronick C."/>
            <person name="Courtney B."/>
            <person name="Rock S.M."/>
            <person name="Belter E."/>
            <person name="Du F."/>
            <person name="Kim K."/>
            <person name="Abbott R.M."/>
            <person name="Cotton M."/>
            <person name="Levy A."/>
            <person name="Marchetto P."/>
            <person name="Ochoa K."/>
            <person name="Jackson S.M."/>
            <person name="Gillam B."/>
            <person name="Chen W."/>
            <person name="Yan L."/>
            <person name="Higginbotham J."/>
            <person name="Cardenas M."/>
            <person name="Waligorski J."/>
            <person name="Applebaum E."/>
            <person name="Phelps L."/>
            <person name="Falcone J."/>
            <person name="Kanchi K."/>
            <person name="Thane T."/>
            <person name="Scimone A."/>
            <person name="Thane N."/>
            <person name="Henke J."/>
            <person name="Wang T."/>
            <person name="Ruppert J."/>
            <person name="Shah N."/>
            <person name="Rotter K."/>
            <person name="Hodges J."/>
            <person name="Ingenthron E."/>
            <person name="Cordes M."/>
            <person name="Kohlberg S."/>
            <person name="Sgro J."/>
            <person name="Delgado B."/>
            <person name="Mead K."/>
            <person name="Chinwalla A."/>
            <person name="Leonard S."/>
            <person name="Crouse K."/>
            <person name="Collura K."/>
            <person name="Kudrna D."/>
            <person name="Currie J."/>
            <person name="He R."/>
            <person name="Angelova A."/>
            <person name="Rajasekar S."/>
            <person name="Mueller T."/>
            <person name="Lomeli R."/>
            <person name="Scara G."/>
            <person name="Ko A."/>
            <person name="Delaney K."/>
            <person name="Wissotski M."/>
            <person name="Lopez G."/>
            <person name="Campos D."/>
            <person name="Braidotti M."/>
            <person name="Ashley E."/>
            <person name="Golser W."/>
            <person name="Kim H."/>
            <person name="Lee S."/>
            <person name="Lin J."/>
            <person name="Dujmic Z."/>
            <person name="Kim W."/>
            <person name="Talag J."/>
            <person name="Zuccolo A."/>
            <person name="Fan C."/>
            <person name="Sebastian A."/>
            <person name="Kramer M."/>
            <person name="Spiegel L."/>
            <person name="Nascimento L."/>
            <person name="Zutavern T."/>
            <person name="Miller B."/>
            <person name="Ambroise C."/>
            <person name="Muller S."/>
            <person name="Spooner W."/>
            <person name="Narechania A."/>
            <person name="Ren L."/>
            <person name="Wei S."/>
            <person name="Kumari S."/>
            <person name="Faga B."/>
            <person name="Levy M.J."/>
            <person name="McMahan L."/>
            <person name="Van Buren P."/>
            <person name="Vaughn M.W."/>
            <person name="Ying K."/>
            <person name="Yeh C.-T."/>
            <person name="Emrich S.J."/>
            <person name="Jia Y."/>
            <person name="Kalyanaraman A."/>
            <person name="Hsia A.-P."/>
            <person name="Barbazuk W.B."/>
            <person name="Baucom R.S."/>
            <person name="Brutnell T.P."/>
            <person name="Carpita N.C."/>
            <person name="Chaparro C."/>
            <person name="Chia J.-M."/>
            <person name="Deragon J.-M."/>
            <person name="Estill J.C."/>
            <person name="Fu Y."/>
            <person name="Jeddeloh J.A."/>
            <person name="Han Y."/>
            <person name="Lee H."/>
            <person name="Li P."/>
            <person name="Lisch D.R."/>
            <person name="Liu S."/>
            <person name="Liu Z."/>
            <person name="Nagel D.H."/>
            <person name="McCann M.C."/>
            <person name="SanMiguel P."/>
            <person name="Myers A.M."/>
            <person name="Nettleton D."/>
            <person name="Nguyen J."/>
            <person name="Penning B.W."/>
            <person name="Ponnala L."/>
            <person name="Schneider K.L."/>
            <person name="Schwartz D.C."/>
            <person name="Sharma A."/>
            <person name="Soderlund C."/>
            <person name="Springer N.M."/>
            <person name="Sun Q."/>
            <person name="Wang H."/>
            <person name="Waterman M."/>
            <person name="Westerman R."/>
            <person name="Wolfgruber T.K."/>
            <person name="Yang L."/>
            <person name="Yu Y."/>
            <person name="Zhang L."/>
            <person name="Zhou S."/>
            <person name="Zhu Q."/>
            <person name="Bennetzen J.L."/>
            <person name="Dawe R.K."/>
            <person name="Jiang J."/>
            <person name="Jiang N."/>
            <person name="Presting G.G."/>
            <person name="Wessler S.R."/>
            <person name="Aluru S."/>
            <person name="Martienssen R.A."/>
            <person name="Clifton S.W."/>
            <person name="McCombie W.R."/>
            <person name="Wing R.A."/>
            <person name="Wilson R.K."/>
        </authorList>
    </citation>
    <scope>NUCLEOTIDE SEQUENCE [LARGE SCALE GENOMIC DNA]</scope>
    <source>
        <strain evidence="21">cv. B73</strain>
    </source>
</reference>
<evidence type="ECO:0000256" key="12">
    <source>
        <dbReference type="PIRSR" id="PIRSR600823-1"/>
    </source>
</evidence>
<dbReference type="PANTHER" id="PTHR31388">
    <property type="entry name" value="PEROXIDASE 72-RELATED"/>
    <property type="match status" value="1"/>
</dbReference>
<dbReference type="GO" id="GO:0009505">
    <property type="term" value="C:plant-type cell wall"/>
    <property type="evidence" value="ECO:0000318"/>
    <property type="project" value="GO_Central"/>
</dbReference>
<dbReference type="Gene3D" id="1.10.420.10">
    <property type="entry name" value="Peroxidase, domain 2"/>
    <property type="match status" value="1"/>
</dbReference>
<organism evidence="20 21">
    <name type="scientific">Zea mays</name>
    <name type="common">Maize</name>
    <dbReference type="NCBI Taxonomy" id="4577"/>
    <lineage>
        <taxon>Eukaryota</taxon>
        <taxon>Viridiplantae</taxon>
        <taxon>Streptophyta</taxon>
        <taxon>Embryophyta</taxon>
        <taxon>Tracheophyta</taxon>
        <taxon>Spermatophyta</taxon>
        <taxon>Magnoliopsida</taxon>
        <taxon>Liliopsida</taxon>
        <taxon>Poales</taxon>
        <taxon>Poaceae</taxon>
        <taxon>PACMAD clade</taxon>
        <taxon>Panicoideae</taxon>
        <taxon>Andropogonodae</taxon>
        <taxon>Andropogoneae</taxon>
        <taxon>Tripsacinae</taxon>
        <taxon>Zea</taxon>
    </lineage>
</organism>
<feature type="binding site" evidence="14">
    <location>
        <position position="91"/>
    </location>
    <ligand>
        <name>Ca(2+)</name>
        <dbReference type="ChEBI" id="CHEBI:29108"/>
        <label>1</label>
    </ligand>
</feature>
<feature type="site" description="Transition state stabilizer" evidence="15">
    <location>
        <position position="65"/>
    </location>
</feature>
<feature type="binding site" evidence="13">
    <location>
        <position position="160"/>
    </location>
    <ligand>
        <name>substrate</name>
    </ligand>
</feature>
<keyword evidence="4 17" id="KW-0349">Heme</keyword>
<evidence type="ECO:0000256" key="18">
    <source>
        <dbReference type="SAM" id="MobiDB-lite"/>
    </source>
</evidence>
<dbReference type="PANTHER" id="PTHR31388:SF270">
    <property type="entry name" value="PEROXIDASE 22-RELATED"/>
    <property type="match status" value="1"/>
</dbReference>
<dbReference type="GO" id="GO:0140825">
    <property type="term" value="F:lactoperoxidase activity"/>
    <property type="evidence" value="ECO:0007669"/>
    <property type="project" value="UniProtKB-EC"/>
</dbReference>
<keyword evidence="21" id="KW-1185">Reference proteome</keyword>
<dbReference type="InterPro" id="IPR000823">
    <property type="entry name" value="Peroxidase_pln"/>
</dbReference>
<comment type="catalytic activity">
    <reaction evidence="1 17">
        <text>2 a phenolic donor + H2O2 = 2 a phenolic radical donor + 2 H2O</text>
        <dbReference type="Rhea" id="RHEA:56136"/>
        <dbReference type="ChEBI" id="CHEBI:15377"/>
        <dbReference type="ChEBI" id="CHEBI:16240"/>
        <dbReference type="ChEBI" id="CHEBI:139520"/>
        <dbReference type="ChEBI" id="CHEBI:139521"/>
        <dbReference type="EC" id="1.11.1.7"/>
    </reaction>
</comment>
<sequence>MAASLQLAIFMSAAIALGFAGVQAGAAQLCSEYYDRTCPVVHRVARRVLKKAHESDVRIYASLTRLHFHDCFVQGCDGSILLDNSSSIASEKFATPNNNSARGYPVVDAVKAALEEVCPGVVSCADILAIAAKISVQLSGGPRWRVPLGRRDGTTANNLPSPFDNLTTLQQKFGAVGLDDTGHRPCRPLRYRVIILHLHEHRCIVVACITRTVDACRGAYVRARAVPVRDGAAVQLQRHEPAGPDAGQGVPGVPLPAVPEGRRQRVGAQRPRPGHAGHLRQRLLHQHRGAPRDAAVRPGAAVDALRAHGADRPPLRRQPEGVLQELRQVHDQHGEHPGADGEPG</sequence>
<evidence type="ECO:0000256" key="13">
    <source>
        <dbReference type="PIRSR" id="PIRSR600823-2"/>
    </source>
</evidence>
<feature type="binding site" evidence="14">
    <location>
        <position position="73"/>
    </location>
    <ligand>
        <name>Ca(2+)</name>
        <dbReference type="ChEBI" id="CHEBI:29108"/>
        <label>1</label>
    </ligand>
</feature>